<keyword evidence="2" id="KW-1133">Transmembrane helix</keyword>
<dbReference type="AlphaFoldDB" id="A0A3M6TNU6"/>
<dbReference type="Proteomes" id="UP000275408">
    <property type="component" value="Unassembled WGS sequence"/>
</dbReference>
<feature type="transmembrane region" description="Helical" evidence="2">
    <location>
        <begin position="179"/>
        <end position="202"/>
    </location>
</feature>
<feature type="compositionally biased region" description="Basic and acidic residues" evidence="1">
    <location>
        <begin position="256"/>
        <end position="288"/>
    </location>
</feature>
<keyword evidence="4" id="KW-1185">Reference proteome</keyword>
<evidence type="ECO:0000256" key="2">
    <source>
        <dbReference type="SAM" id="Phobius"/>
    </source>
</evidence>
<accession>A0A3M6TNU6</accession>
<proteinExistence type="predicted"/>
<keyword evidence="2" id="KW-0472">Membrane</keyword>
<comment type="caution">
    <text evidence="3">The sequence shown here is derived from an EMBL/GenBank/DDBJ whole genome shotgun (WGS) entry which is preliminary data.</text>
</comment>
<reference evidence="3 4" key="1">
    <citation type="journal article" date="2018" name="Sci. Rep.">
        <title>Comparative analysis of the Pocillopora damicornis genome highlights role of immune system in coral evolution.</title>
        <authorList>
            <person name="Cunning R."/>
            <person name="Bay R.A."/>
            <person name="Gillette P."/>
            <person name="Baker A.C."/>
            <person name="Traylor-Knowles N."/>
        </authorList>
    </citation>
    <scope>NUCLEOTIDE SEQUENCE [LARGE SCALE GENOMIC DNA]</scope>
    <source>
        <strain evidence="3">RSMAS</strain>
        <tissue evidence="3">Whole animal</tissue>
    </source>
</reference>
<feature type="compositionally biased region" description="Basic and acidic residues" evidence="1">
    <location>
        <begin position="221"/>
        <end position="240"/>
    </location>
</feature>
<dbReference type="EMBL" id="RCHS01003243">
    <property type="protein sequence ID" value="RMX43095.1"/>
    <property type="molecule type" value="Genomic_DNA"/>
</dbReference>
<feature type="compositionally biased region" description="Basic residues" evidence="1">
    <location>
        <begin position="347"/>
        <end position="361"/>
    </location>
</feature>
<feature type="region of interest" description="Disordered" evidence="1">
    <location>
        <begin position="221"/>
        <end position="409"/>
    </location>
</feature>
<feature type="compositionally biased region" description="Basic residues" evidence="1">
    <location>
        <begin position="289"/>
        <end position="299"/>
    </location>
</feature>
<protein>
    <submittedName>
        <fullName evidence="3">Uncharacterized protein</fullName>
    </submittedName>
</protein>
<gene>
    <name evidence="3" type="ORF">pdam_00006845</name>
</gene>
<dbReference type="OrthoDB" id="5980066at2759"/>
<keyword evidence="2" id="KW-0812">Transmembrane</keyword>
<dbReference type="OMA" id="QHIDVHP"/>
<sequence>MVLVKTMFIRSPREFGAWLSTALPLVFIVVNNSESCDDIKMNTVALLFGDVTISHWNTGNKTLLFQKSTVDAVNLHCSQNPNQCSLNFWNDSRKFTNKNAAFVESPKQEKNDVLIQLFVTLPEGRDLRQDSCSVVPGTTLLKIVQDFKHNLSSMVGAEIKSVTLNSKSEGGRNDNKLNYIMIPISFSVLVILCLVACCLHYASEKRRKAIATERRKQATKKLRENISKSSEASHKEERVPVESTAQGDVSITVTHGDSRREKRKEPKIGEVHLHSDQQEHVENNESRDLKRRRKKRVKQSRVNTTTLTPAVTCGQLEEDERERVPTPMPVHHGLSTRTDPGESFHDGRRHKKRKKHKRPHHEIKEQDEGFAEDSETRQTGNSEDSLIKNLPRPRKLIPLQEKSQATPQV</sequence>
<evidence type="ECO:0000256" key="1">
    <source>
        <dbReference type="SAM" id="MobiDB-lite"/>
    </source>
</evidence>
<organism evidence="3 4">
    <name type="scientific">Pocillopora damicornis</name>
    <name type="common">Cauliflower coral</name>
    <name type="synonym">Millepora damicornis</name>
    <dbReference type="NCBI Taxonomy" id="46731"/>
    <lineage>
        <taxon>Eukaryota</taxon>
        <taxon>Metazoa</taxon>
        <taxon>Cnidaria</taxon>
        <taxon>Anthozoa</taxon>
        <taxon>Hexacorallia</taxon>
        <taxon>Scleractinia</taxon>
        <taxon>Astrocoeniina</taxon>
        <taxon>Pocilloporidae</taxon>
        <taxon>Pocillopora</taxon>
    </lineage>
</organism>
<evidence type="ECO:0000313" key="3">
    <source>
        <dbReference type="EMBL" id="RMX43095.1"/>
    </source>
</evidence>
<name>A0A3M6TNU6_POCDA</name>
<evidence type="ECO:0000313" key="4">
    <source>
        <dbReference type="Proteomes" id="UP000275408"/>
    </source>
</evidence>
<feature type="compositionally biased region" description="Polar residues" evidence="1">
    <location>
        <begin position="243"/>
        <end position="255"/>
    </location>
</feature>
<feature type="compositionally biased region" description="Polar residues" evidence="1">
    <location>
        <begin position="300"/>
        <end position="309"/>
    </location>
</feature>